<evidence type="ECO:0000313" key="1">
    <source>
        <dbReference type="EMBL" id="CAB4690215.1"/>
    </source>
</evidence>
<accession>A0A6J6NZV0</accession>
<proteinExistence type="predicted"/>
<dbReference type="AlphaFoldDB" id="A0A6J6NZV0"/>
<protein>
    <submittedName>
        <fullName evidence="1">Unannotated protein</fullName>
    </submittedName>
</protein>
<sequence>MTSKEPKKIKVVFLVFYYEAWDSLAGIHELMLSDSQFDVTVISIPRRFSLEAGFGEESEVSAYFDRHGVKHLRFNYEDSFEGLAKIKQLNPGYVFINYPWQRNYQPGYRVEELSEFTKVCYVPYYSAPLIIERDHEGVAPHLYTQRSHQLASLIFTQDKDVQLAYGDTSRGNEHVYLTGSPKIDALVNKISHGDKSWPLANPGNFKMIWAPHHSYSPAWLNFGNFATMFQDMLTFATAHPAVDVLLRPHPLMFRTLVDREVIPTAVLDNWLEQWNALPNTAIDADDDVALLFGAADLMVTDGISFLGEYPLATNKPGIFFENPGHWPLSELGELAAKSNVRVSNFSEFEAVFRDVQLDGLPDFSKEISALRTVAQPYPGQAAQLIVDVVKSHYLAKTPLVDKSLVTEVAWENQPGTEAAWD</sequence>
<dbReference type="EMBL" id="CAEZXL010000124">
    <property type="protein sequence ID" value="CAB4690215.1"/>
    <property type="molecule type" value="Genomic_DNA"/>
</dbReference>
<reference evidence="1" key="1">
    <citation type="submission" date="2020-05" db="EMBL/GenBank/DDBJ databases">
        <authorList>
            <person name="Chiriac C."/>
            <person name="Salcher M."/>
            <person name="Ghai R."/>
            <person name="Kavagutti S V."/>
        </authorList>
    </citation>
    <scope>NUCLEOTIDE SEQUENCE</scope>
</reference>
<organism evidence="1">
    <name type="scientific">freshwater metagenome</name>
    <dbReference type="NCBI Taxonomy" id="449393"/>
    <lineage>
        <taxon>unclassified sequences</taxon>
        <taxon>metagenomes</taxon>
        <taxon>ecological metagenomes</taxon>
    </lineage>
</organism>
<dbReference type="InterPro" id="IPR043148">
    <property type="entry name" value="TagF_C"/>
</dbReference>
<gene>
    <name evidence="1" type="ORF">UFOPK2373_00752</name>
</gene>
<dbReference type="Gene3D" id="3.40.50.12580">
    <property type="match status" value="1"/>
</dbReference>
<dbReference type="SUPFAM" id="SSF53756">
    <property type="entry name" value="UDP-Glycosyltransferase/glycogen phosphorylase"/>
    <property type="match status" value="1"/>
</dbReference>
<name>A0A6J6NZV0_9ZZZZ</name>